<protein>
    <submittedName>
        <fullName evidence="1">Uncharacterized protein</fullName>
    </submittedName>
</protein>
<organism evidence="1 2">
    <name type="scientific">Rhodoblastus sphagnicola</name>
    <dbReference type="NCBI Taxonomy" id="333368"/>
    <lineage>
        <taxon>Bacteria</taxon>
        <taxon>Pseudomonadati</taxon>
        <taxon>Pseudomonadota</taxon>
        <taxon>Alphaproteobacteria</taxon>
        <taxon>Hyphomicrobiales</taxon>
        <taxon>Rhodoblastaceae</taxon>
        <taxon>Rhodoblastus</taxon>
    </lineage>
</organism>
<keyword evidence="2" id="KW-1185">Reference proteome</keyword>
<reference evidence="1 2" key="1">
    <citation type="journal article" date="2018" name="Arch. Microbiol.">
        <title>New insights into the metabolic potential of the phototrophic purple bacterium Rhodopila globiformis DSM 161(T) from its draft genome sequence and evidence for a vanadium-dependent nitrogenase.</title>
        <authorList>
            <person name="Imhoff J.F."/>
            <person name="Rahn T."/>
            <person name="Kunzel S."/>
            <person name="Neulinger S.C."/>
        </authorList>
    </citation>
    <scope>NUCLEOTIDE SEQUENCE [LARGE SCALE GENOMIC DNA]</scope>
    <source>
        <strain evidence="1 2">DSM 16996</strain>
    </source>
</reference>
<dbReference type="RefSeq" id="WP_104508251.1">
    <property type="nucleotide sequence ID" value="NZ_JACIGC010000004.1"/>
</dbReference>
<evidence type="ECO:0000313" key="1">
    <source>
        <dbReference type="EMBL" id="PPQ30204.1"/>
    </source>
</evidence>
<sequence>MPEWTQSDPGNDVTTARARLNGLDIDVTHQKSPSGAWEEVSITLRASPSFEALGRSLAASDVFSLWARASRLMWMPWMLAAQPMLPAIRRRPPEVEDGK</sequence>
<dbReference type="EMBL" id="NHSJ01000082">
    <property type="protein sequence ID" value="PPQ30204.1"/>
    <property type="molecule type" value="Genomic_DNA"/>
</dbReference>
<evidence type="ECO:0000313" key="2">
    <source>
        <dbReference type="Proteomes" id="UP000239089"/>
    </source>
</evidence>
<comment type="caution">
    <text evidence="1">The sequence shown here is derived from an EMBL/GenBank/DDBJ whole genome shotgun (WGS) entry which is preliminary data.</text>
</comment>
<name>A0A2S6N6G7_9HYPH</name>
<accession>A0A2S6N6G7</accession>
<dbReference type="OrthoDB" id="7274705at2"/>
<dbReference type="AlphaFoldDB" id="A0A2S6N6G7"/>
<proteinExistence type="predicted"/>
<dbReference type="Proteomes" id="UP000239089">
    <property type="component" value="Unassembled WGS sequence"/>
</dbReference>
<gene>
    <name evidence="1" type="ORF">CCR94_12815</name>
</gene>